<comment type="caution">
    <text evidence="2">The sequence shown here is derived from an EMBL/GenBank/DDBJ whole genome shotgun (WGS) entry which is preliminary data.</text>
</comment>
<feature type="region of interest" description="Disordered" evidence="1">
    <location>
        <begin position="1"/>
        <end position="23"/>
    </location>
</feature>
<proteinExistence type="predicted"/>
<gene>
    <name evidence="2" type="ORF">J5N97_009797</name>
</gene>
<name>A0A9D5HN14_9LILI</name>
<protein>
    <submittedName>
        <fullName evidence="2">Uncharacterized protein</fullName>
    </submittedName>
</protein>
<reference evidence="2" key="1">
    <citation type="submission" date="2021-03" db="EMBL/GenBank/DDBJ databases">
        <authorList>
            <person name="Li Z."/>
            <person name="Yang C."/>
        </authorList>
    </citation>
    <scope>NUCLEOTIDE SEQUENCE</scope>
    <source>
        <strain evidence="2">Dzin_1.0</strain>
        <tissue evidence="2">Leaf</tissue>
    </source>
</reference>
<organism evidence="2 3">
    <name type="scientific">Dioscorea zingiberensis</name>
    <dbReference type="NCBI Taxonomy" id="325984"/>
    <lineage>
        <taxon>Eukaryota</taxon>
        <taxon>Viridiplantae</taxon>
        <taxon>Streptophyta</taxon>
        <taxon>Embryophyta</taxon>
        <taxon>Tracheophyta</taxon>
        <taxon>Spermatophyta</taxon>
        <taxon>Magnoliopsida</taxon>
        <taxon>Liliopsida</taxon>
        <taxon>Dioscoreales</taxon>
        <taxon>Dioscoreaceae</taxon>
        <taxon>Dioscorea</taxon>
    </lineage>
</organism>
<dbReference type="Proteomes" id="UP001085076">
    <property type="component" value="Miscellaneous, Linkage group lg02"/>
</dbReference>
<keyword evidence="3" id="KW-1185">Reference proteome</keyword>
<evidence type="ECO:0000256" key="1">
    <source>
        <dbReference type="SAM" id="MobiDB-lite"/>
    </source>
</evidence>
<feature type="region of interest" description="Disordered" evidence="1">
    <location>
        <begin position="40"/>
        <end position="66"/>
    </location>
</feature>
<dbReference type="AlphaFoldDB" id="A0A9D5HN14"/>
<evidence type="ECO:0000313" key="3">
    <source>
        <dbReference type="Proteomes" id="UP001085076"/>
    </source>
</evidence>
<sequence>MRDWRSHGSGAGAPVKFGPGEALESIGEVGDGGRIWEDAKRPRLRGGNGNAVAESSGGSTAYFGDPTEQRCRGQRLYFFSGARRIGLASRNAGDINLCGSSGGRILLGINLYGIDFEGNSGGSGSASLHNDDFGRIVRGGAGF</sequence>
<accession>A0A9D5HN14</accession>
<evidence type="ECO:0000313" key="2">
    <source>
        <dbReference type="EMBL" id="KAJ0981542.1"/>
    </source>
</evidence>
<dbReference type="EMBL" id="JAGGNH010000002">
    <property type="protein sequence ID" value="KAJ0981542.1"/>
    <property type="molecule type" value="Genomic_DNA"/>
</dbReference>
<reference evidence="2" key="2">
    <citation type="journal article" date="2022" name="Hortic Res">
        <title>The genome of Dioscorea zingiberensis sheds light on the biosynthesis, origin and evolution of the medicinally important diosgenin saponins.</title>
        <authorList>
            <person name="Li Y."/>
            <person name="Tan C."/>
            <person name="Li Z."/>
            <person name="Guo J."/>
            <person name="Li S."/>
            <person name="Chen X."/>
            <person name="Wang C."/>
            <person name="Dai X."/>
            <person name="Yang H."/>
            <person name="Song W."/>
            <person name="Hou L."/>
            <person name="Xu J."/>
            <person name="Tong Z."/>
            <person name="Xu A."/>
            <person name="Yuan X."/>
            <person name="Wang W."/>
            <person name="Yang Q."/>
            <person name="Chen L."/>
            <person name="Sun Z."/>
            <person name="Wang K."/>
            <person name="Pan B."/>
            <person name="Chen J."/>
            <person name="Bao Y."/>
            <person name="Liu F."/>
            <person name="Qi X."/>
            <person name="Gang D.R."/>
            <person name="Wen J."/>
            <person name="Li J."/>
        </authorList>
    </citation>
    <scope>NUCLEOTIDE SEQUENCE</scope>
    <source>
        <strain evidence="2">Dzin_1.0</strain>
    </source>
</reference>